<evidence type="ECO:0000256" key="4">
    <source>
        <dbReference type="ARBA" id="ARBA00023163"/>
    </source>
</evidence>
<evidence type="ECO:0000256" key="3">
    <source>
        <dbReference type="ARBA" id="ARBA00023125"/>
    </source>
</evidence>
<keyword evidence="7" id="KW-1185">Reference proteome</keyword>
<dbReference type="EMBL" id="CP009889">
    <property type="protein sequence ID" value="AIY66952.1"/>
    <property type="molecule type" value="Genomic_DNA"/>
</dbReference>
<sequence length="298" mass="32799">MQDLNDMMVFLAVVETGSFTLAAERLAMPKANISRKVTKLETTLGVTLLERTTRRQKLTEAGRQYITHCKRIYDEAELAKSVVDNARNSISGSIKLGCSVSIGQEILKPSIATFLAQFPEVSLQLNLTNQRVDLIEGGFDMLIRIGKLEDSSLIAKKLGCATRGLYASPEYIAALATKPSLDNLSQLDWLVMSNSVSAQGITLFNEEQKRAISFDAKLIADDFSVVKQATIDGLGVTALPNYMCQDQLAAGELIKVLPNWQLTPSNMYALYAKNRTNLPKIKALLDFLDAVFNQKLAC</sequence>
<keyword evidence="3" id="KW-0238">DNA-binding</keyword>
<reference evidence="6 7" key="1">
    <citation type="submission" date="2014-11" db="EMBL/GenBank/DDBJ databases">
        <title>Complete Genome Sequence of Pseudoalteromonas sp. Strain OCN003 Isolated from Kaneohe Bay, Oahu, Hawaii.</title>
        <authorList>
            <person name="Beurmann S."/>
            <person name="Videau P."/>
            <person name="Ushijima B."/>
            <person name="Smith A.M."/>
            <person name="Aeby G.S."/>
            <person name="Callahan S.M."/>
            <person name="Belcaid M."/>
        </authorList>
    </citation>
    <scope>NUCLEOTIDE SEQUENCE [LARGE SCALE GENOMIC DNA]</scope>
    <source>
        <strain evidence="6 7">OCN003</strain>
    </source>
</reference>
<dbReference type="InterPro" id="IPR000847">
    <property type="entry name" value="LysR_HTH_N"/>
</dbReference>
<dbReference type="HOGENOM" id="CLU_039613_16_2_6"/>
<evidence type="ECO:0000259" key="5">
    <source>
        <dbReference type="PROSITE" id="PS50931"/>
    </source>
</evidence>
<protein>
    <submittedName>
        <fullName evidence="6">LysR family transcriptional regulator</fullName>
    </submittedName>
</protein>
<dbReference type="InterPro" id="IPR036388">
    <property type="entry name" value="WH-like_DNA-bd_sf"/>
</dbReference>
<gene>
    <name evidence="6" type="ORF">OM33_17860</name>
</gene>
<dbReference type="Gene3D" id="3.40.190.290">
    <property type="match status" value="1"/>
</dbReference>
<dbReference type="SUPFAM" id="SSF53850">
    <property type="entry name" value="Periplasmic binding protein-like II"/>
    <property type="match status" value="1"/>
</dbReference>
<dbReference type="OrthoDB" id="9786526at2"/>
<proteinExistence type="inferred from homology"/>
<dbReference type="AlphaFoldDB" id="A0A0A7ELU1"/>
<dbReference type="CDD" id="cd08422">
    <property type="entry name" value="PBP2_CrgA_like"/>
    <property type="match status" value="1"/>
</dbReference>
<evidence type="ECO:0000313" key="7">
    <source>
        <dbReference type="Proteomes" id="UP000030341"/>
    </source>
</evidence>
<dbReference type="KEGG" id="pseo:OM33_17860"/>
<dbReference type="InterPro" id="IPR005119">
    <property type="entry name" value="LysR_subst-bd"/>
</dbReference>
<dbReference type="InterPro" id="IPR058163">
    <property type="entry name" value="LysR-type_TF_proteobact-type"/>
</dbReference>
<dbReference type="Proteomes" id="UP000030341">
    <property type="component" value="Chromosome 2"/>
</dbReference>
<dbReference type="Pfam" id="PF03466">
    <property type="entry name" value="LysR_substrate"/>
    <property type="match status" value="1"/>
</dbReference>
<keyword evidence="2" id="KW-0805">Transcription regulation</keyword>
<organism evidence="6 7">
    <name type="scientific">Pseudoalteromonas piratica</name>
    <dbReference type="NCBI Taxonomy" id="1348114"/>
    <lineage>
        <taxon>Bacteria</taxon>
        <taxon>Pseudomonadati</taxon>
        <taxon>Pseudomonadota</taxon>
        <taxon>Gammaproteobacteria</taxon>
        <taxon>Alteromonadales</taxon>
        <taxon>Pseudoalteromonadaceae</taxon>
        <taxon>Pseudoalteromonas</taxon>
    </lineage>
</organism>
<dbReference type="GO" id="GO:0006351">
    <property type="term" value="P:DNA-templated transcription"/>
    <property type="evidence" value="ECO:0007669"/>
    <property type="project" value="TreeGrafter"/>
</dbReference>
<evidence type="ECO:0000313" key="6">
    <source>
        <dbReference type="EMBL" id="AIY66952.1"/>
    </source>
</evidence>
<dbReference type="Gene3D" id="1.10.10.10">
    <property type="entry name" value="Winged helix-like DNA-binding domain superfamily/Winged helix DNA-binding domain"/>
    <property type="match status" value="1"/>
</dbReference>
<dbReference type="STRING" id="1348114.OM33_17860"/>
<dbReference type="PROSITE" id="PS50931">
    <property type="entry name" value="HTH_LYSR"/>
    <property type="match status" value="1"/>
</dbReference>
<dbReference type="PANTHER" id="PTHR30537">
    <property type="entry name" value="HTH-TYPE TRANSCRIPTIONAL REGULATOR"/>
    <property type="match status" value="1"/>
</dbReference>
<comment type="similarity">
    <text evidence="1">Belongs to the LysR transcriptional regulatory family.</text>
</comment>
<dbReference type="Pfam" id="PF00126">
    <property type="entry name" value="HTH_1"/>
    <property type="match status" value="1"/>
</dbReference>
<dbReference type="GO" id="GO:0043565">
    <property type="term" value="F:sequence-specific DNA binding"/>
    <property type="evidence" value="ECO:0007669"/>
    <property type="project" value="TreeGrafter"/>
</dbReference>
<dbReference type="PANTHER" id="PTHR30537:SF5">
    <property type="entry name" value="HTH-TYPE TRANSCRIPTIONAL ACTIVATOR TTDR-RELATED"/>
    <property type="match status" value="1"/>
</dbReference>
<evidence type="ECO:0000256" key="1">
    <source>
        <dbReference type="ARBA" id="ARBA00009437"/>
    </source>
</evidence>
<keyword evidence="4" id="KW-0804">Transcription</keyword>
<accession>A0A0A7ELU1</accession>
<dbReference type="RefSeq" id="WP_040135607.1">
    <property type="nucleotide sequence ID" value="NZ_CP009889.1"/>
</dbReference>
<dbReference type="FunFam" id="1.10.10.10:FF:000001">
    <property type="entry name" value="LysR family transcriptional regulator"/>
    <property type="match status" value="1"/>
</dbReference>
<evidence type="ECO:0000256" key="2">
    <source>
        <dbReference type="ARBA" id="ARBA00023015"/>
    </source>
</evidence>
<dbReference type="GO" id="GO:0003700">
    <property type="term" value="F:DNA-binding transcription factor activity"/>
    <property type="evidence" value="ECO:0007669"/>
    <property type="project" value="InterPro"/>
</dbReference>
<dbReference type="InterPro" id="IPR036390">
    <property type="entry name" value="WH_DNA-bd_sf"/>
</dbReference>
<dbReference type="eggNOG" id="COG0583">
    <property type="taxonomic scope" value="Bacteria"/>
</dbReference>
<feature type="domain" description="HTH lysR-type" evidence="5">
    <location>
        <begin position="1"/>
        <end position="59"/>
    </location>
</feature>
<dbReference type="SUPFAM" id="SSF46785">
    <property type="entry name" value="Winged helix' DNA-binding domain"/>
    <property type="match status" value="1"/>
</dbReference>
<name>A0A0A7ELU1_9GAMM</name>